<dbReference type="InterPro" id="IPR049158">
    <property type="entry name" value="PfEMP1_CIDRalpha1_dom"/>
</dbReference>
<dbReference type="Pfam" id="PF21807">
    <property type="entry name" value="PfEMP1_CIDRalpha1_dom"/>
    <property type="match status" value="1"/>
</dbReference>
<evidence type="ECO:0000313" key="5">
    <source>
        <dbReference type="Proteomes" id="UP000030708"/>
    </source>
</evidence>
<dbReference type="Pfam" id="PF03011">
    <property type="entry name" value="PFEMP"/>
    <property type="match status" value="1"/>
</dbReference>
<dbReference type="AlphaFoldDB" id="A0A024VY12"/>
<feature type="domain" description="Duffy-binding-like" evidence="1">
    <location>
        <begin position="331"/>
        <end position="367"/>
    </location>
</feature>
<accession>A0A024VY12</accession>
<feature type="non-terminal residue" evidence="4">
    <location>
        <position position="1"/>
    </location>
</feature>
<evidence type="ECO:0000313" key="4">
    <source>
        <dbReference type="EMBL" id="ETW32791.1"/>
    </source>
</evidence>
<dbReference type="Proteomes" id="UP000030708">
    <property type="component" value="Unassembled WGS sequence"/>
</dbReference>
<feature type="domain" description="PfEMP1 CIDRalpha1" evidence="2">
    <location>
        <begin position="229"/>
        <end position="258"/>
    </location>
</feature>
<dbReference type="InterPro" id="IPR004258">
    <property type="entry name" value="DBL"/>
</dbReference>
<evidence type="ECO:0000259" key="1">
    <source>
        <dbReference type="Pfam" id="PF03011"/>
    </source>
</evidence>
<dbReference type="Gene3D" id="1.20.58.830">
    <property type="match status" value="2"/>
</dbReference>
<evidence type="ECO:0000259" key="2">
    <source>
        <dbReference type="Pfam" id="PF21807"/>
    </source>
</evidence>
<evidence type="ECO:0000259" key="3">
    <source>
        <dbReference type="Pfam" id="PF22672"/>
    </source>
</evidence>
<feature type="domain" description="Duffy-binding-like" evidence="3">
    <location>
        <begin position="7"/>
        <end position="170"/>
    </location>
</feature>
<protein>
    <submittedName>
        <fullName evidence="4">Uncharacterized protein</fullName>
    </submittedName>
</protein>
<dbReference type="Pfam" id="PF22672">
    <property type="entry name" value="DBL_C"/>
    <property type="match status" value="1"/>
</dbReference>
<organism evidence="4 5">
    <name type="scientific">Plasmodium falciparum Tanzania</name>
    <name type="common">2000708</name>
    <dbReference type="NCBI Taxonomy" id="1036725"/>
    <lineage>
        <taxon>Eukaryota</taxon>
        <taxon>Sar</taxon>
        <taxon>Alveolata</taxon>
        <taxon>Apicomplexa</taxon>
        <taxon>Aconoidasida</taxon>
        <taxon>Haemosporida</taxon>
        <taxon>Plasmodiidae</taxon>
        <taxon>Plasmodium</taxon>
        <taxon>Plasmodium (Laverania)</taxon>
    </lineage>
</organism>
<reference evidence="4 5" key="2">
    <citation type="submission" date="2013-02" db="EMBL/GenBank/DDBJ databases">
        <title>The Genome Sequence of Plasmodium falciparum Tanzania (2000708).</title>
        <authorList>
            <consortium name="The Broad Institute Genome Sequencing Platform"/>
            <consortium name="The Broad Institute Genome Sequencing Center for Infectious Disease"/>
            <person name="Neafsey D."/>
            <person name="Cheeseman I."/>
            <person name="Volkman S."/>
            <person name="Adams J."/>
            <person name="Walker B."/>
            <person name="Young S.K."/>
            <person name="Zeng Q."/>
            <person name="Gargeya S."/>
            <person name="Fitzgerald M."/>
            <person name="Haas B."/>
            <person name="Abouelleil A."/>
            <person name="Alvarado L."/>
            <person name="Arachchi H.M."/>
            <person name="Berlin A.M."/>
            <person name="Chapman S.B."/>
            <person name="Dewar J."/>
            <person name="Goldberg J."/>
            <person name="Griggs A."/>
            <person name="Gujja S."/>
            <person name="Hansen M."/>
            <person name="Howarth C."/>
            <person name="Imamovic A."/>
            <person name="Larimer J."/>
            <person name="McCowan C."/>
            <person name="Murphy C."/>
            <person name="Neiman D."/>
            <person name="Pearson M."/>
            <person name="Priest M."/>
            <person name="Roberts A."/>
            <person name="Saif S."/>
            <person name="Shea T."/>
            <person name="Sisk P."/>
            <person name="Sykes S."/>
            <person name="Wortman J."/>
            <person name="Nusbaum C."/>
            <person name="Birren B."/>
        </authorList>
    </citation>
    <scope>NUCLEOTIDE SEQUENCE [LARGE SCALE GENOMIC DNA]</scope>
    <source>
        <strain evidence="5">Tanzania (2000708)</strain>
    </source>
</reference>
<proteinExistence type="predicted"/>
<dbReference type="InterPro" id="IPR054595">
    <property type="entry name" value="DBL_C"/>
</dbReference>
<dbReference type="EMBL" id="KI927075">
    <property type="protein sequence ID" value="ETW32791.1"/>
    <property type="molecule type" value="Genomic_DNA"/>
</dbReference>
<gene>
    <name evidence="4" type="ORF">PFTANZ_06489</name>
</gene>
<sequence length="368" mass="42936">YLRWFEEWAEDFCRKKKHKLKDAIQKCRKKDNSSEERYCDLNGYDCEKTKRGRNKYRWDHKCTGCFRSCSHFVNWIDNQKQQFLKQKEQFDEQKKKYINVINGASVSRSRKRRGTTTTNYDGYESKFYDKLKDTNYKNVENFLKKLNDEDVCKKITDEKEGTIHFEKVNSASSTSGDGSNKTFDHTEYCQACPWCGVKKQNGTWKRKEDMDKCQPKNLYKPESDDVGTLINFLYSGDEETEIEKKLKEFCKIQNGSDGSGGGGGGGNSDSQDLADERYKSKGVDDEDDDLEYENEVKSSGGLCILKKEKKGVEETNPQNNHADIQKTFNPFFYYWVVHMLKDSIHWRTKRLKSCISNGTTMKCRNGCH</sequence>
<name>A0A024VY12_PLAFA</name>
<reference evidence="4 5" key="1">
    <citation type="submission" date="2013-02" db="EMBL/GenBank/DDBJ databases">
        <title>The Genome Annotation of Plasmodium falciparum Tanzania (2000708).</title>
        <authorList>
            <consortium name="The Broad Institute Genome Sequencing Platform"/>
            <consortium name="The Broad Institute Genome Sequencing Center for Infectious Disease"/>
            <person name="Neafsey D."/>
            <person name="Hoffman S."/>
            <person name="Volkman S."/>
            <person name="Rosenthal P."/>
            <person name="Walker B."/>
            <person name="Young S.K."/>
            <person name="Zeng Q."/>
            <person name="Gargeya S."/>
            <person name="Fitzgerald M."/>
            <person name="Haas B."/>
            <person name="Abouelleil A."/>
            <person name="Allen A.W."/>
            <person name="Alvarado L."/>
            <person name="Arachchi H.M."/>
            <person name="Berlin A.M."/>
            <person name="Chapman S.B."/>
            <person name="Gainer-Dewar J."/>
            <person name="Goldberg J."/>
            <person name="Griggs A."/>
            <person name="Gujja S."/>
            <person name="Hansen M."/>
            <person name="Howarth C."/>
            <person name="Imamovic A."/>
            <person name="Ireland A."/>
            <person name="Larimer J."/>
            <person name="McCowan C."/>
            <person name="Murphy C."/>
            <person name="Pearson M."/>
            <person name="Poon T.W."/>
            <person name="Priest M."/>
            <person name="Roberts A."/>
            <person name="Saif S."/>
            <person name="Shea T."/>
            <person name="Sisk P."/>
            <person name="Sykes S."/>
            <person name="Wortman J."/>
            <person name="Nusbaum C."/>
            <person name="Birren B."/>
        </authorList>
    </citation>
    <scope>NUCLEOTIDE SEQUENCE [LARGE SCALE GENOMIC DNA]</scope>
    <source>
        <strain evidence="5">Tanzania (2000708)</strain>
    </source>
</reference>
<dbReference type="SUPFAM" id="SSF140924">
    <property type="entry name" value="Duffy binding domain-like"/>
    <property type="match status" value="2"/>
</dbReference>
<feature type="non-terminal residue" evidence="4">
    <location>
        <position position="368"/>
    </location>
</feature>